<dbReference type="Proteomes" id="UP000175989">
    <property type="component" value="Unassembled WGS sequence"/>
</dbReference>
<dbReference type="AlphaFoldDB" id="A0A1E7X7G3"/>
<evidence type="ECO:0000313" key="3">
    <source>
        <dbReference type="Proteomes" id="UP000175989"/>
    </source>
</evidence>
<gene>
    <name evidence="2" type="ORF">DUPY_02160</name>
</gene>
<keyword evidence="3" id="KW-1185">Reference proteome</keyword>
<accession>A0A1E7X7G3</accession>
<sequence length="342" mass="37746">MQLAQHDLAPAPLHAGCGHRIHPERSQRQHHRCCPAQHARHPFIGGIGFGRVAARAPHHRRRALYIARGRGSNGNLGCYYFRLIAPAGQAHCQQVAVVRQCVQDRPHRRTQGLPADSGRDADDAVAGAGNALADGLRGGLPAQRAHCRVVEHHRLVWLALRWCRLVCLLPGRLASDPVQTRIEQPSRRLRQPIDVEEVGAHGIHGERRAAAVHPLHRHAAQGAGAVVASRHRAAVCHARHPGQTRQRVAQRCHPDRGIARWQLDHQQRRRVEASRCGGGKAGLPQDRQRHGAHRHGRAELHCRQRAPQPGASSGLAAAVRQHPRQVDAARQPARIDPCRRAQ</sequence>
<comment type="caution">
    <text evidence="2">The sequence shown here is derived from an EMBL/GenBank/DDBJ whole genome shotgun (WGS) entry which is preliminary data.</text>
</comment>
<dbReference type="EMBL" id="LROM01000020">
    <property type="protein sequence ID" value="OFA09077.1"/>
    <property type="molecule type" value="Genomic_DNA"/>
</dbReference>
<evidence type="ECO:0000313" key="2">
    <source>
        <dbReference type="EMBL" id="OFA09077.1"/>
    </source>
</evidence>
<proteinExistence type="predicted"/>
<reference evidence="3" key="1">
    <citation type="journal article" date="2016" name="Front. Microbiol.">
        <title>Molecular Keys to the Janthinobacterium and Duganella spp. Interaction with the Plant Pathogen Fusarium graminearum.</title>
        <authorList>
            <person name="Haack F.S."/>
            <person name="Poehlein A."/>
            <person name="Kroger C."/>
            <person name="Voigt C.A."/>
            <person name="Piepenbring M."/>
            <person name="Bode H.B."/>
            <person name="Daniel R."/>
            <person name="Schafer W."/>
            <person name="Streit W.R."/>
        </authorList>
    </citation>
    <scope>NUCLEOTIDE SEQUENCE [LARGE SCALE GENOMIC DNA]</scope>
    <source>
        <strain evidence="3">T54</strain>
    </source>
</reference>
<evidence type="ECO:0000256" key="1">
    <source>
        <dbReference type="SAM" id="MobiDB-lite"/>
    </source>
</evidence>
<organism evidence="2 3">
    <name type="scientific">Duganella phyllosphaerae</name>
    <dbReference type="NCBI Taxonomy" id="762836"/>
    <lineage>
        <taxon>Bacteria</taxon>
        <taxon>Pseudomonadati</taxon>
        <taxon>Pseudomonadota</taxon>
        <taxon>Betaproteobacteria</taxon>
        <taxon>Burkholderiales</taxon>
        <taxon>Oxalobacteraceae</taxon>
        <taxon>Telluria group</taxon>
        <taxon>Duganella</taxon>
    </lineage>
</organism>
<name>A0A1E7X7G3_9BURK</name>
<protein>
    <submittedName>
        <fullName evidence="2">Uncharacterized protein</fullName>
    </submittedName>
</protein>
<feature type="region of interest" description="Disordered" evidence="1">
    <location>
        <begin position="265"/>
        <end position="342"/>
    </location>
</feature>